<sequence>MGKIMSFVYDTAMAPLERMLFHRLRKQHLTQLSGTVLEIGAGTGVNFKYYPDTVDFVLAIEPESSMIQRAKKKVHALPISIKQQSAEDIDAPDNTFDVVIATLVFCSIDQPDKALEEIKRVLKPNGTILFIEHVRSEEPALAWLQDKLTPAWRHVADNCHLNRDTGRLIATTFTITYQAHYARKIVRVFKAKQTDH</sequence>
<dbReference type="InterPro" id="IPR013216">
    <property type="entry name" value="Methyltransf_11"/>
</dbReference>
<comment type="caution">
    <text evidence="2">The sequence shown here is derived from an EMBL/GenBank/DDBJ whole genome shotgun (WGS) entry which is preliminary data.</text>
</comment>
<dbReference type="Gene3D" id="3.40.50.150">
    <property type="entry name" value="Vaccinia Virus protein VP39"/>
    <property type="match status" value="1"/>
</dbReference>
<accession>A0A2V3WGB3</accession>
<keyword evidence="3" id="KW-1185">Reference proteome</keyword>
<dbReference type="CDD" id="cd02440">
    <property type="entry name" value="AdoMet_MTases"/>
    <property type="match status" value="1"/>
</dbReference>
<dbReference type="AlphaFoldDB" id="A0A2V3WGB3"/>
<reference evidence="2 3" key="1">
    <citation type="submission" date="2018-05" db="EMBL/GenBank/DDBJ databases">
        <title>Genomic Encyclopedia of Type Strains, Phase IV (KMG-IV): sequencing the most valuable type-strain genomes for metagenomic binning, comparative biology and taxonomic classification.</title>
        <authorList>
            <person name="Goeker M."/>
        </authorList>
    </citation>
    <scope>NUCLEOTIDE SEQUENCE [LARGE SCALE GENOMIC DNA]</scope>
    <source>
        <strain evidence="2 3">DSM 22440</strain>
    </source>
</reference>
<organism evidence="2 3">
    <name type="scientific">Streptohalobacillus salinus</name>
    <dbReference type="NCBI Taxonomy" id="621096"/>
    <lineage>
        <taxon>Bacteria</taxon>
        <taxon>Bacillati</taxon>
        <taxon>Bacillota</taxon>
        <taxon>Bacilli</taxon>
        <taxon>Bacillales</taxon>
        <taxon>Bacillaceae</taxon>
        <taxon>Streptohalobacillus</taxon>
    </lineage>
</organism>
<feature type="domain" description="Methyltransferase type 11" evidence="1">
    <location>
        <begin position="37"/>
        <end position="130"/>
    </location>
</feature>
<dbReference type="GO" id="GO:0008757">
    <property type="term" value="F:S-adenosylmethionine-dependent methyltransferase activity"/>
    <property type="evidence" value="ECO:0007669"/>
    <property type="project" value="InterPro"/>
</dbReference>
<dbReference type="PANTHER" id="PTHR45036">
    <property type="entry name" value="METHYLTRANSFERASE LIKE 7B"/>
    <property type="match status" value="1"/>
</dbReference>
<dbReference type="SUPFAM" id="SSF53335">
    <property type="entry name" value="S-adenosyl-L-methionine-dependent methyltransferases"/>
    <property type="match status" value="1"/>
</dbReference>
<evidence type="ECO:0000313" key="3">
    <source>
        <dbReference type="Proteomes" id="UP000247922"/>
    </source>
</evidence>
<evidence type="ECO:0000313" key="2">
    <source>
        <dbReference type="EMBL" id="PXW92444.1"/>
    </source>
</evidence>
<evidence type="ECO:0000259" key="1">
    <source>
        <dbReference type="Pfam" id="PF08241"/>
    </source>
</evidence>
<dbReference type="Proteomes" id="UP000247922">
    <property type="component" value="Unassembled WGS sequence"/>
</dbReference>
<dbReference type="InterPro" id="IPR052356">
    <property type="entry name" value="Thiol_S-MT"/>
</dbReference>
<gene>
    <name evidence="2" type="ORF">DES38_10222</name>
</gene>
<dbReference type="Pfam" id="PF08241">
    <property type="entry name" value="Methyltransf_11"/>
    <property type="match status" value="1"/>
</dbReference>
<proteinExistence type="predicted"/>
<name>A0A2V3WGB3_9BACI</name>
<dbReference type="EMBL" id="QJJR01000002">
    <property type="protein sequence ID" value="PXW92444.1"/>
    <property type="molecule type" value="Genomic_DNA"/>
</dbReference>
<keyword evidence="2" id="KW-0808">Transferase</keyword>
<protein>
    <submittedName>
        <fullName evidence="2">Methyltransferase family protein</fullName>
    </submittedName>
</protein>
<keyword evidence="2" id="KW-0489">Methyltransferase</keyword>
<dbReference type="GO" id="GO:0032259">
    <property type="term" value="P:methylation"/>
    <property type="evidence" value="ECO:0007669"/>
    <property type="project" value="UniProtKB-KW"/>
</dbReference>
<dbReference type="PANTHER" id="PTHR45036:SF1">
    <property type="entry name" value="METHYLTRANSFERASE LIKE 7A"/>
    <property type="match status" value="1"/>
</dbReference>
<dbReference type="OrthoDB" id="9772751at2"/>
<dbReference type="InterPro" id="IPR029063">
    <property type="entry name" value="SAM-dependent_MTases_sf"/>
</dbReference>